<sequence length="313" mass="34248">AMALFLCGALAAMYVGVLYAPPILLKIRAKTQRQLLLQRFVCATLASVLSPLVCFIILPVGSSSKLNLMGIRSDYLMQATLYPLLLTALLYLGPLFVELLELIDGEQAVATDHGFMASLIFLGQDVVAWRNYVVAPLSEEIVFRACMIPLLLCGGYSPTAAILISPTFFSLAHVHRFWELVHHERFTPKRAAFVVGKFSFPSCSFLILQATLLYFPVAQLGYTIVFGCYAAFLYVRTGHLIAAVVPHIFCNIMGFPDLVRACQNRVLAVVHIVGLVAFMALAAPLSSPALYNNDVLDCKCWQGFCGASSSSKP</sequence>
<dbReference type="InterPro" id="IPR039731">
    <property type="entry name" value="Rce1"/>
</dbReference>
<keyword evidence="5" id="KW-0378">Hydrolase</keyword>
<keyword evidence="6" id="KW-0256">Endoplasmic reticulum</keyword>
<comment type="subcellular location">
    <subcellularLocation>
        <location evidence="1">Endoplasmic reticulum membrane</location>
        <topology evidence="1">Multi-pass membrane protein</topology>
    </subcellularLocation>
</comment>
<feature type="transmembrane region" description="Helical" evidence="11">
    <location>
        <begin position="81"/>
        <end position="103"/>
    </location>
</feature>
<feature type="domain" description="CAAX prenyl protease 2/Lysostaphin resistance protein A-like" evidence="12">
    <location>
        <begin position="128"/>
        <end position="253"/>
    </location>
</feature>
<dbReference type="InterPro" id="IPR003675">
    <property type="entry name" value="Rce1/LyrA-like_dom"/>
</dbReference>
<dbReference type="EMBL" id="GL377605">
    <property type="protein sequence ID" value="EFJ19675.1"/>
    <property type="molecule type" value="Genomic_DNA"/>
</dbReference>
<dbReference type="STRING" id="88036.D8S725"/>
<gene>
    <name evidence="13" type="ORF">SELMODRAFT_110711</name>
</gene>
<organism evidence="14">
    <name type="scientific">Selaginella moellendorffii</name>
    <name type="common">Spikemoss</name>
    <dbReference type="NCBI Taxonomy" id="88036"/>
    <lineage>
        <taxon>Eukaryota</taxon>
        <taxon>Viridiplantae</taxon>
        <taxon>Streptophyta</taxon>
        <taxon>Embryophyta</taxon>
        <taxon>Tracheophyta</taxon>
        <taxon>Lycopodiopsida</taxon>
        <taxon>Selaginellales</taxon>
        <taxon>Selaginellaceae</taxon>
        <taxon>Selaginella</taxon>
    </lineage>
</organism>
<feature type="transmembrane region" description="Helical" evidence="11">
    <location>
        <begin position="37"/>
        <end position="61"/>
    </location>
</feature>
<name>D8S725_SELML</name>
<proteinExistence type="inferred from homology"/>
<keyword evidence="4 11" id="KW-0812">Transmembrane</keyword>
<evidence type="ECO:0000256" key="7">
    <source>
        <dbReference type="ARBA" id="ARBA00022989"/>
    </source>
</evidence>
<evidence type="ECO:0000256" key="1">
    <source>
        <dbReference type="ARBA" id="ARBA00004477"/>
    </source>
</evidence>
<dbReference type="GO" id="GO:0004222">
    <property type="term" value="F:metalloendopeptidase activity"/>
    <property type="evidence" value="ECO:0000318"/>
    <property type="project" value="GO_Central"/>
</dbReference>
<feature type="transmembrane region" description="Helical" evidence="11">
    <location>
        <begin position="221"/>
        <end position="245"/>
    </location>
</feature>
<accession>D8S725</accession>
<evidence type="ECO:0000256" key="5">
    <source>
        <dbReference type="ARBA" id="ARBA00022801"/>
    </source>
</evidence>
<keyword evidence="8 11" id="KW-0472">Membrane</keyword>
<dbReference type="eggNOG" id="KOG4130">
    <property type="taxonomic scope" value="Eukaryota"/>
</dbReference>
<keyword evidence="3" id="KW-0645">Protease</keyword>
<dbReference type="KEGG" id="smo:SELMODRAFT_110711"/>
<dbReference type="Gramene" id="EFJ19675">
    <property type="protein sequence ID" value="EFJ19675"/>
    <property type="gene ID" value="SELMODRAFT_110711"/>
</dbReference>
<feature type="transmembrane region" description="Helical" evidence="11">
    <location>
        <begin position="6"/>
        <end position="25"/>
    </location>
</feature>
<dbReference type="PANTHER" id="PTHR13046:SF0">
    <property type="entry name" value="CAAX PRENYL PROTEASE 2"/>
    <property type="match status" value="1"/>
</dbReference>
<evidence type="ECO:0000313" key="13">
    <source>
        <dbReference type="EMBL" id="EFJ19675.1"/>
    </source>
</evidence>
<evidence type="ECO:0000259" key="12">
    <source>
        <dbReference type="Pfam" id="PF02517"/>
    </source>
</evidence>
<comment type="similarity">
    <text evidence="2">Belongs to the peptidase U48 family.</text>
</comment>
<dbReference type="GO" id="GO:0005789">
    <property type="term" value="C:endoplasmic reticulum membrane"/>
    <property type="evidence" value="ECO:0000318"/>
    <property type="project" value="GO_Central"/>
</dbReference>
<comment type="catalytic activity">
    <reaction evidence="9">
        <text>Hydrolyzes the peptide bond -P2-(S-farnesyl or geranylgeranyl)C-P1'-P2'-P3'-COOH where P1' and P2' are amino acids with aliphatic sidechains and P3' is any C-terminal residue.</text>
        <dbReference type="EC" id="3.4.26.1"/>
    </reaction>
</comment>
<feature type="transmembrane region" description="Helical" evidence="11">
    <location>
        <begin position="266"/>
        <end position="285"/>
    </location>
</feature>
<evidence type="ECO:0000256" key="2">
    <source>
        <dbReference type="ARBA" id="ARBA00006897"/>
    </source>
</evidence>
<keyword evidence="7 11" id="KW-1133">Transmembrane helix</keyword>
<reference evidence="13 14" key="1">
    <citation type="journal article" date="2011" name="Science">
        <title>The Selaginella genome identifies genetic changes associated with the evolution of vascular plants.</title>
        <authorList>
            <person name="Banks J.A."/>
            <person name="Nishiyama T."/>
            <person name="Hasebe M."/>
            <person name="Bowman J.L."/>
            <person name="Gribskov M."/>
            <person name="dePamphilis C."/>
            <person name="Albert V.A."/>
            <person name="Aono N."/>
            <person name="Aoyama T."/>
            <person name="Ambrose B.A."/>
            <person name="Ashton N.W."/>
            <person name="Axtell M.J."/>
            <person name="Barker E."/>
            <person name="Barker M.S."/>
            <person name="Bennetzen J.L."/>
            <person name="Bonawitz N.D."/>
            <person name="Chapple C."/>
            <person name="Cheng C."/>
            <person name="Correa L.G."/>
            <person name="Dacre M."/>
            <person name="DeBarry J."/>
            <person name="Dreyer I."/>
            <person name="Elias M."/>
            <person name="Engstrom E.M."/>
            <person name="Estelle M."/>
            <person name="Feng L."/>
            <person name="Finet C."/>
            <person name="Floyd S.K."/>
            <person name="Frommer W.B."/>
            <person name="Fujita T."/>
            <person name="Gramzow L."/>
            <person name="Gutensohn M."/>
            <person name="Harholt J."/>
            <person name="Hattori M."/>
            <person name="Heyl A."/>
            <person name="Hirai T."/>
            <person name="Hiwatashi Y."/>
            <person name="Ishikawa M."/>
            <person name="Iwata M."/>
            <person name="Karol K.G."/>
            <person name="Koehler B."/>
            <person name="Kolukisaoglu U."/>
            <person name="Kubo M."/>
            <person name="Kurata T."/>
            <person name="Lalonde S."/>
            <person name="Li K."/>
            <person name="Li Y."/>
            <person name="Litt A."/>
            <person name="Lyons E."/>
            <person name="Manning G."/>
            <person name="Maruyama T."/>
            <person name="Michael T.P."/>
            <person name="Mikami K."/>
            <person name="Miyazaki S."/>
            <person name="Morinaga S."/>
            <person name="Murata T."/>
            <person name="Mueller-Roeber B."/>
            <person name="Nelson D.R."/>
            <person name="Obara M."/>
            <person name="Oguri Y."/>
            <person name="Olmstead R.G."/>
            <person name="Onodera N."/>
            <person name="Petersen B.L."/>
            <person name="Pils B."/>
            <person name="Prigge M."/>
            <person name="Rensing S.A."/>
            <person name="Riano-Pachon D.M."/>
            <person name="Roberts A.W."/>
            <person name="Sato Y."/>
            <person name="Scheller H.V."/>
            <person name="Schulz B."/>
            <person name="Schulz C."/>
            <person name="Shakirov E.V."/>
            <person name="Shibagaki N."/>
            <person name="Shinohara N."/>
            <person name="Shippen D.E."/>
            <person name="Soerensen I."/>
            <person name="Sotooka R."/>
            <person name="Sugimoto N."/>
            <person name="Sugita M."/>
            <person name="Sumikawa N."/>
            <person name="Tanurdzic M."/>
            <person name="Theissen G."/>
            <person name="Ulvskov P."/>
            <person name="Wakazuki S."/>
            <person name="Weng J.K."/>
            <person name="Willats W.W."/>
            <person name="Wipf D."/>
            <person name="Wolf P.G."/>
            <person name="Yang L."/>
            <person name="Zimmer A.D."/>
            <person name="Zhu Q."/>
            <person name="Mitros T."/>
            <person name="Hellsten U."/>
            <person name="Loque D."/>
            <person name="Otillar R."/>
            <person name="Salamov A."/>
            <person name="Schmutz J."/>
            <person name="Shapiro H."/>
            <person name="Lindquist E."/>
            <person name="Lucas S."/>
            <person name="Rokhsar D."/>
            <person name="Grigoriev I.V."/>
        </authorList>
    </citation>
    <scope>NUCLEOTIDE SEQUENCE [LARGE SCALE GENOMIC DNA]</scope>
</reference>
<evidence type="ECO:0000256" key="3">
    <source>
        <dbReference type="ARBA" id="ARBA00022670"/>
    </source>
</evidence>
<dbReference type="EC" id="3.4.26.1" evidence="10"/>
<dbReference type="OMA" id="VIFLCPI"/>
<evidence type="ECO:0000256" key="6">
    <source>
        <dbReference type="ARBA" id="ARBA00022824"/>
    </source>
</evidence>
<feature type="transmembrane region" description="Helical" evidence="11">
    <location>
        <begin position="192"/>
        <end position="215"/>
    </location>
</feature>
<evidence type="ECO:0000256" key="4">
    <source>
        <dbReference type="ARBA" id="ARBA00022692"/>
    </source>
</evidence>
<protein>
    <recommendedName>
        <fullName evidence="10">intramembrane prenyl-peptidase Rce1</fullName>
        <ecNumber evidence="10">3.4.26.1</ecNumber>
    </recommendedName>
</protein>
<dbReference type="PANTHER" id="PTHR13046">
    <property type="entry name" value="PROTEASE U48 CAAX PRENYL PROTEASE RCE1"/>
    <property type="match status" value="1"/>
</dbReference>
<evidence type="ECO:0000256" key="11">
    <source>
        <dbReference type="SAM" id="Phobius"/>
    </source>
</evidence>
<feature type="non-terminal residue" evidence="13">
    <location>
        <position position="1"/>
    </location>
</feature>
<dbReference type="InParanoid" id="D8S725"/>
<dbReference type="Pfam" id="PF02517">
    <property type="entry name" value="Rce1-like"/>
    <property type="match status" value="1"/>
</dbReference>
<dbReference type="AlphaFoldDB" id="D8S725"/>
<keyword evidence="14" id="KW-1185">Reference proteome</keyword>
<dbReference type="HOGENOM" id="CLU_049909_2_0_1"/>
<dbReference type="FunCoup" id="D8S725">
    <property type="interactions" value="4171"/>
</dbReference>
<evidence type="ECO:0000256" key="8">
    <source>
        <dbReference type="ARBA" id="ARBA00023136"/>
    </source>
</evidence>
<evidence type="ECO:0000313" key="14">
    <source>
        <dbReference type="Proteomes" id="UP000001514"/>
    </source>
</evidence>
<dbReference type="Proteomes" id="UP000001514">
    <property type="component" value="Unassembled WGS sequence"/>
</dbReference>
<evidence type="ECO:0000256" key="10">
    <source>
        <dbReference type="ARBA" id="ARBA00049729"/>
    </source>
</evidence>
<dbReference type="GO" id="GO:0071586">
    <property type="term" value="P:CAAX-box protein processing"/>
    <property type="evidence" value="ECO:0000318"/>
    <property type="project" value="GO_Central"/>
</dbReference>
<evidence type="ECO:0000256" key="9">
    <source>
        <dbReference type="ARBA" id="ARBA00047280"/>
    </source>
</evidence>